<dbReference type="InterPro" id="IPR026057">
    <property type="entry name" value="TBL_C"/>
</dbReference>
<evidence type="ECO:0000313" key="11">
    <source>
        <dbReference type="Proteomes" id="UP001428341"/>
    </source>
</evidence>
<evidence type="ECO:0000259" key="8">
    <source>
        <dbReference type="Pfam" id="PF13839"/>
    </source>
</evidence>
<keyword evidence="3 7" id="KW-0812">Transmembrane</keyword>
<comment type="similarity">
    <text evidence="2">Belongs to the PC-esterase family. TBL subfamily.</text>
</comment>
<dbReference type="GO" id="GO:0009834">
    <property type="term" value="P:plant-type secondary cell wall biogenesis"/>
    <property type="evidence" value="ECO:0007669"/>
    <property type="project" value="TreeGrafter"/>
</dbReference>
<evidence type="ECO:0000313" key="10">
    <source>
        <dbReference type="EMBL" id="KAK9230169.1"/>
    </source>
</evidence>
<dbReference type="PANTHER" id="PTHR13533:SF16">
    <property type="entry name" value="PROTEIN TRICHOME BIREFRINGENCE-LIKE 14-RELATED"/>
    <property type="match status" value="1"/>
</dbReference>
<accession>A0AAP0N589</accession>
<keyword evidence="4" id="KW-0735">Signal-anchor</keyword>
<protein>
    <recommendedName>
        <fullName evidence="12">Trichome birefringence-like N-terminal domain-containing protein</fullName>
    </recommendedName>
</protein>
<dbReference type="EMBL" id="JBCGBO010000001">
    <property type="protein sequence ID" value="KAK9230169.1"/>
    <property type="molecule type" value="Genomic_DNA"/>
</dbReference>
<keyword evidence="6 7" id="KW-0472">Membrane</keyword>
<gene>
    <name evidence="10" type="ORF">WN944_023136</name>
</gene>
<dbReference type="GO" id="GO:0010411">
    <property type="term" value="P:xyloglucan metabolic process"/>
    <property type="evidence" value="ECO:0007669"/>
    <property type="project" value="TreeGrafter"/>
</dbReference>
<feature type="domain" description="Trichome birefringence-like C-terminal" evidence="8">
    <location>
        <begin position="215"/>
        <end position="499"/>
    </location>
</feature>
<dbReference type="Pfam" id="PF13839">
    <property type="entry name" value="PC-Esterase"/>
    <property type="match status" value="1"/>
</dbReference>
<dbReference type="PANTHER" id="PTHR13533">
    <property type="entry name" value="N-ACETYLNEURAMINATE 9-O-ACETYLTRANSFERASE"/>
    <property type="match status" value="1"/>
</dbReference>
<dbReference type="GO" id="GO:0016020">
    <property type="term" value="C:membrane"/>
    <property type="evidence" value="ECO:0007669"/>
    <property type="project" value="UniProtKB-SubCell"/>
</dbReference>
<feature type="transmembrane region" description="Helical" evidence="7">
    <location>
        <begin position="12"/>
        <end position="30"/>
    </location>
</feature>
<organism evidence="10 11">
    <name type="scientific">Citrus x changshan-huyou</name>
    <dbReference type="NCBI Taxonomy" id="2935761"/>
    <lineage>
        <taxon>Eukaryota</taxon>
        <taxon>Viridiplantae</taxon>
        <taxon>Streptophyta</taxon>
        <taxon>Embryophyta</taxon>
        <taxon>Tracheophyta</taxon>
        <taxon>Spermatophyta</taxon>
        <taxon>Magnoliopsida</taxon>
        <taxon>eudicotyledons</taxon>
        <taxon>Gunneridae</taxon>
        <taxon>Pentapetalae</taxon>
        <taxon>rosids</taxon>
        <taxon>malvids</taxon>
        <taxon>Sapindales</taxon>
        <taxon>Rutaceae</taxon>
        <taxon>Aurantioideae</taxon>
        <taxon>Citrus</taxon>
    </lineage>
</organism>
<evidence type="ECO:0000256" key="2">
    <source>
        <dbReference type="ARBA" id="ARBA00007727"/>
    </source>
</evidence>
<dbReference type="GO" id="GO:0045492">
    <property type="term" value="P:xylan biosynthetic process"/>
    <property type="evidence" value="ECO:0007669"/>
    <property type="project" value="TreeGrafter"/>
</dbReference>
<dbReference type="GO" id="GO:0005794">
    <property type="term" value="C:Golgi apparatus"/>
    <property type="evidence" value="ECO:0007669"/>
    <property type="project" value="UniProtKB-ARBA"/>
</dbReference>
<dbReference type="GO" id="GO:0016407">
    <property type="term" value="F:acetyltransferase activity"/>
    <property type="evidence" value="ECO:0007669"/>
    <property type="project" value="TreeGrafter"/>
</dbReference>
<keyword evidence="11" id="KW-1185">Reference proteome</keyword>
<evidence type="ECO:0000256" key="5">
    <source>
        <dbReference type="ARBA" id="ARBA00022989"/>
    </source>
</evidence>
<proteinExistence type="inferred from homology"/>
<comment type="subcellular location">
    <subcellularLocation>
        <location evidence="1">Membrane</location>
        <topology evidence="1">Single-pass membrane protein</topology>
    </subcellularLocation>
</comment>
<evidence type="ECO:0000256" key="4">
    <source>
        <dbReference type="ARBA" id="ARBA00022968"/>
    </source>
</evidence>
<dbReference type="Proteomes" id="UP001428341">
    <property type="component" value="Unassembled WGS sequence"/>
</dbReference>
<feature type="domain" description="Trichome birefringence-like N-terminal" evidence="9">
    <location>
        <begin position="162"/>
        <end position="214"/>
    </location>
</feature>
<keyword evidence="5 7" id="KW-1133">Transmembrane helix</keyword>
<dbReference type="InterPro" id="IPR025846">
    <property type="entry name" value="TBL_N"/>
</dbReference>
<evidence type="ECO:0008006" key="12">
    <source>
        <dbReference type="Google" id="ProtNLM"/>
    </source>
</evidence>
<dbReference type="Pfam" id="PF14416">
    <property type="entry name" value="PMR5N"/>
    <property type="match status" value="1"/>
</dbReference>
<evidence type="ECO:0000256" key="3">
    <source>
        <dbReference type="ARBA" id="ARBA00022692"/>
    </source>
</evidence>
<comment type="caution">
    <text evidence="10">The sequence shown here is derived from an EMBL/GenBank/DDBJ whole genome shotgun (WGS) entry which is preliminary data.</text>
</comment>
<evidence type="ECO:0000259" key="9">
    <source>
        <dbReference type="Pfam" id="PF14416"/>
    </source>
</evidence>
<evidence type="ECO:0000256" key="1">
    <source>
        <dbReference type="ARBA" id="ARBA00004167"/>
    </source>
</evidence>
<reference evidence="10 11" key="1">
    <citation type="submission" date="2024-05" db="EMBL/GenBank/DDBJ databases">
        <title>Haplotype-resolved chromosome-level genome assembly of Huyou (Citrus changshanensis).</title>
        <authorList>
            <person name="Miao C."/>
            <person name="Chen W."/>
            <person name="Wu Y."/>
            <person name="Wang L."/>
            <person name="Zhao S."/>
            <person name="Grierson D."/>
            <person name="Xu C."/>
            <person name="Chen K."/>
        </authorList>
    </citation>
    <scope>NUCLEOTIDE SEQUENCE [LARGE SCALE GENOMIC DNA]</scope>
    <source>
        <strain evidence="10">01-14</strain>
        <tissue evidence="10">Leaf</tissue>
    </source>
</reference>
<dbReference type="AlphaFoldDB" id="A0AAP0N589"/>
<evidence type="ECO:0000256" key="7">
    <source>
        <dbReference type="SAM" id="Phobius"/>
    </source>
</evidence>
<name>A0AAP0N589_9ROSI</name>
<sequence>MKGGNYNRFRGRHLSVTLITLIFTTIILWVSEKNPSITTLLTGQDQFTWPSSEYHTDTVNNSSVSMRPKGHIEEFFFEEITAEETEELVHKDLGNQLTNFTSYAAEKKENKGYRKFSTRKKAQVLLVKPSGLLDGMKYASLLLAWRLSIGMNITMIISHGICNYAKGQWVADSRRPLYSGFGCKQWLSEMWACRLTQRLDFSYEGYRWLPNNCEMPEFERSAFLRRMQDKTIAFIGDSLGRQQFQSLMCMATGGEMSPEVEDVGKEYGLVKARGAKRPDGWAFRFPNTNTTILYYWSATLADLVPINSTDPRSNVAMHLDRPPAFMRKYLHRFDVLVLNTGHHWNRGKLTANRWVMYVNGKPNDDSKLVSMGGAKNFTAYSISKWLDSQLPYLPRLKAFFRTISPRHFRNGDWNTGGSCDNTTPLTEGREVLQDQSSDEVVEGAVKGTRIKLLDITAISDLRDEGHISHYSVRATGGINDCLHWCLPGIPDTWNELLAAQI</sequence>
<evidence type="ECO:0000256" key="6">
    <source>
        <dbReference type="ARBA" id="ARBA00023136"/>
    </source>
</evidence>